<dbReference type="PROSITE" id="PS50850">
    <property type="entry name" value="MFS"/>
    <property type="match status" value="1"/>
</dbReference>
<keyword evidence="5 9" id="KW-1133">Transmembrane helix</keyword>
<dbReference type="InterPro" id="IPR020846">
    <property type="entry name" value="MFS_dom"/>
</dbReference>
<protein>
    <submittedName>
        <fullName evidence="11">BY PROTMAP: gi|472584934|gb|EMS22509.1| MFS transporter, quinate permease [Rhodosporidium toruloides NP11]</fullName>
    </submittedName>
</protein>
<organism evidence="11 12">
    <name type="scientific">Rhodotorula toruloides</name>
    <name type="common">Yeast</name>
    <name type="synonym">Rhodosporidium toruloides</name>
    <dbReference type="NCBI Taxonomy" id="5286"/>
    <lineage>
        <taxon>Eukaryota</taxon>
        <taxon>Fungi</taxon>
        <taxon>Dikarya</taxon>
        <taxon>Basidiomycota</taxon>
        <taxon>Pucciniomycotina</taxon>
        <taxon>Microbotryomycetes</taxon>
        <taxon>Sporidiobolales</taxon>
        <taxon>Sporidiobolaceae</taxon>
        <taxon>Rhodotorula</taxon>
    </lineage>
</organism>
<evidence type="ECO:0000256" key="2">
    <source>
        <dbReference type="ARBA" id="ARBA00010992"/>
    </source>
</evidence>
<evidence type="ECO:0000256" key="1">
    <source>
        <dbReference type="ARBA" id="ARBA00004141"/>
    </source>
</evidence>
<feature type="transmembrane region" description="Helical" evidence="9">
    <location>
        <begin position="178"/>
        <end position="199"/>
    </location>
</feature>
<sequence length="550" mass="60297">MISLGLSIDADEPAAAAHEEQDDQPPALEATGASSMEEVVYNLRIYCTGVVIAFGAALFGYCASFIGTALKLPAFQRDFNLSNDSPANADIISVFQAGAFFGALGGYPLMENLGRKKTLVIAAVLFDIGCILQIAATHQIGLIYAGRVVVGIAVGFVTTCAPVYLAELSPPAIRGRLVGFYEIAYQLMALVAFWLSYGIRQHLDLSSSVTWRIPFAIQIIPGGLLLIGACFLRESPRYLLKRHRPEEATRNLCWLRKLEPTHTYIEEELSATVIQINREKAVAADFKGNAATRYCRGLWHEATTPGIRNRLVIGFLIMAAQNMSGINSINYYSPTLFSSIGITDVTLYTGIYGVIKAASSLVFFAFLVDTVGRRLPLILGGTCSGFFMLYIAVFLKVGNPDGQEILSHSTKMGGQAATAFLFLFSVSYSMSWNGLAWVIYPTRIRGACAAWTACAQWIFQFIIARETPDMINSMGAWGTFLLFSMFNFLSAVFAFFFIPETKGKSLEEMDDLFGVKRIDANGPKVASEQQFVEDNKVVVKQQPQDVQEVV</sequence>
<feature type="transmembrane region" description="Helical" evidence="9">
    <location>
        <begin position="476"/>
        <end position="498"/>
    </location>
</feature>
<comment type="similarity">
    <text evidence="2 8">Belongs to the major facilitator superfamily. Sugar transporter (TC 2.A.1.1) family.</text>
</comment>
<feature type="transmembrane region" description="Helical" evidence="9">
    <location>
        <begin position="142"/>
        <end position="166"/>
    </location>
</feature>
<dbReference type="EMBL" id="CWKI01000016">
    <property type="protein sequence ID" value="CTR11245.1"/>
    <property type="molecule type" value="Genomic_DNA"/>
</dbReference>
<feature type="transmembrane region" description="Helical" evidence="9">
    <location>
        <begin position="375"/>
        <end position="395"/>
    </location>
</feature>
<gene>
    <name evidence="11" type="primary">FGENESH: predicted gene_16.132</name>
    <name evidence="11" type="ORF">BN2166_0071060</name>
</gene>
<dbReference type="NCBIfam" id="TIGR00879">
    <property type="entry name" value="SP"/>
    <property type="match status" value="1"/>
</dbReference>
<dbReference type="Gene3D" id="1.20.1250.20">
    <property type="entry name" value="MFS general substrate transporter like domains"/>
    <property type="match status" value="1"/>
</dbReference>
<dbReference type="GO" id="GO:0016020">
    <property type="term" value="C:membrane"/>
    <property type="evidence" value="ECO:0007669"/>
    <property type="project" value="UniProtKB-SubCell"/>
</dbReference>
<comment type="subcellular location">
    <subcellularLocation>
        <location evidence="1">Membrane</location>
        <topology evidence="1">Multi-pass membrane protein</topology>
    </subcellularLocation>
</comment>
<feature type="transmembrane region" description="Helical" evidence="9">
    <location>
        <begin position="415"/>
        <end position="440"/>
    </location>
</feature>
<dbReference type="SUPFAM" id="SSF103473">
    <property type="entry name" value="MFS general substrate transporter"/>
    <property type="match status" value="1"/>
</dbReference>
<dbReference type="Pfam" id="PF00083">
    <property type="entry name" value="Sugar_tr"/>
    <property type="match status" value="1"/>
</dbReference>
<dbReference type="InterPro" id="IPR050360">
    <property type="entry name" value="MFS_Sugar_Transporters"/>
</dbReference>
<keyword evidence="12" id="KW-1185">Reference proteome</keyword>
<name>A0A0K3CRW0_RHOTO</name>
<evidence type="ECO:0000256" key="3">
    <source>
        <dbReference type="ARBA" id="ARBA00022448"/>
    </source>
</evidence>
<dbReference type="AlphaFoldDB" id="A0A0K3CRW0"/>
<evidence type="ECO:0000256" key="8">
    <source>
        <dbReference type="RuleBase" id="RU003346"/>
    </source>
</evidence>
<comment type="catalytic activity">
    <reaction evidence="7">
        <text>myo-inositol(out) + H(+)(out) = myo-inositol(in) + H(+)(in)</text>
        <dbReference type="Rhea" id="RHEA:60364"/>
        <dbReference type="ChEBI" id="CHEBI:15378"/>
        <dbReference type="ChEBI" id="CHEBI:17268"/>
    </reaction>
</comment>
<feature type="transmembrane region" description="Helical" evidence="9">
    <location>
        <begin position="45"/>
        <end position="67"/>
    </location>
</feature>
<evidence type="ECO:0000256" key="9">
    <source>
        <dbReference type="SAM" id="Phobius"/>
    </source>
</evidence>
<evidence type="ECO:0000256" key="5">
    <source>
        <dbReference type="ARBA" id="ARBA00022989"/>
    </source>
</evidence>
<dbReference type="OMA" id="FGRKWPW"/>
<dbReference type="Proteomes" id="UP000199069">
    <property type="component" value="Unassembled WGS sequence"/>
</dbReference>
<dbReference type="PANTHER" id="PTHR48022:SF60">
    <property type="entry name" value="MAJOR FACILITATOR SUPERFAMILY (MFS) PROFILE DOMAIN-CONTAINING PROTEIN"/>
    <property type="match status" value="1"/>
</dbReference>
<proteinExistence type="inferred from homology"/>
<keyword evidence="3 8" id="KW-0813">Transport</keyword>
<dbReference type="InterPro" id="IPR036259">
    <property type="entry name" value="MFS_trans_sf"/>
</dbReference>
<evidence type="ECO:0000256" key="4">
    <source>
        <dbReference type="ARBA" id="ARBA00022692"/>
    </source>
</evidence>
<dbReference type="InterPro" id="IPR003663">
    <property type="entry name" value="Sugar/inositol_transpt"/>
</dbReference>
<feature type="domain" description="Major facilitator superfamily (MFS) profile" evidence="10">
    <location>
        <begin position="48"/>
        <end position="502"/>
    </location>
</feature>
<dbReference type="GO" id="GO:0005351">
    <property type="term" value="F:carbohydrate:proton symporter activity"/>
    <property type="evidence" value="ECO:0007669"/>
    <property type="project" value="TreeGrafter"/>
</dbReference>
<keyword evidence="6 9" id="KW-0472">Membrane</keyword>
<dbReference type="InterPro" id="IPR005829">
    <property type="entry name" value="Sugar_transporter_CS"/>
</dbReference>
<feature type="transmembrane region" description="Helical" evidence="9">
    <location>
        <begin position="447"/>
        <end position="464"/>
    </location>
</feature>
<keyword evidence="4 9" id="KW-0812">Transmembrane</keyword>
<accession>A0A0K3CRW0</accession>
<feature type="transmembrane region" description="Helical" evidence="9">
    <location>
        <begin position="119"/>
        <end position="136"/>
    </location>
</feature>
<feature type="transmembrane region" description="Helical" evidence="9">
    <location>
        <begin position="345"/>
        <end position="368"/>
    </location>
</feature>
<dbReference type="InterPro" id="IPR005828">
    <property type="entry name" value="MFS_sugar_transport-like"/>
</dbReference>
<dbReference type="PANTHER" id="PTHR48022">
    <property type="entry name" value="PLASTIDIC GLUCOSE TRANSPORTER 4"/>
    <property type="match status" value="1"/>
</dbReference>
<evidence type="ECO:0000256" key="6">
    <source>
        <dbReference type="ARBA" id="ARBA00023136"/>
    </source>
</evidence>
<dbReference type="PRINTS" id="PR00171">
    <property type="entry name" value="SUGRTRNSPORT"/>
</dbReference>
<feature type="transmembrane region" description="Helical" evidence="9">
    <location>
        <begin position="311"/>
        <end position="333"/>
    </location>
</feature>
<evidence type="ECO:0000259" key="10">
    <source>
        <dbReference type="PROSITE" id="PS50850"/>
    </source>
</evidence>
<dbReference type="PROSITE" id="PS00217">
    <property type="entry name" value="SUGAR_TRANSPORT_2"/>
    <property type="match status" value="1"/>
</dbReference>
<evidence type="ECO:0000256" key="7">
    <source>
        <dbReference type="ARBA" id="ARBA00049119"/>
    </source>
</evidence>
<feature type="transmembrane region" description="Helical" evidence="9">
    <location>
        <begin position="87"/>
        <end position="107"/>
    </location>
</feature>
<evidence type="ECO:0000313" key="11">
    <source>
        <dbReference type="EMBL" id="CTR11245.1"/>
    </source>
</evidence>
<feature type="transmembrane region" description="Helical" evidence="9">
    <location>
        <begin position="211"/>
        <end position="232"/>
    </location>
</feature>
<reference evidence="11 12" key="1">
    <citation type="submission" date="2015-07" db="EMBL/GenBank/DDBJ databases">
        <authorList>
            <person name="Cajimat M.N.B."/>
            <person name="Milazzo M.L."/>
            <person name="Fulhorst C.F."/>
        </authorList>
    </citation>
    <scope>NUCLEOTIDE SEQUENCE [LARGE SCALE GENOMIC DNA]</scope>
    <source>
        <strain evidence="11">Single colony</strain>
    </source>
</reference>
<evidence type="ECO:0000313" key="12">
    <source>
        <dbReference type="Proteomes" id="UP000199069"/>
    </source>
</evidence>